<evidence type="ECO:0000313" key="9">
    <source>
        <dbReference type="Proteomes" id="UP000002316"/>
    </source>
</evidence>
<feature type="transmembrane region" description="Helical" evidence="6">
    <location>
        <begin position="483"/>
        <end position="506"/>
    </location>
</feature>
<dbReference type="PANTHER" id="PTHR21576">
    <property type="entry name" value="UNCHARACTERIZED NODULIN-LIKE PROTEIN"/>
    <property type="match status" value="1"/>
</dbReference>
<feature type="transmembrane region" description="Helical" evidence="6">
    <location>
        <begin position="180"/>
        <end position="201"/>
    </location>
</feature>
<dbReference type="KEGG" id="tbg:TbgDal_III4480"/>
<dbReference type="GO" id="GO:0016020">
    <property type="term" value="C:membrane"/>
    <property type="evidence" value="ECO:0007669"/>
    <property type="project" value="UniProtKB-SubCell"/>
</dbReference>
<feature type="transmembrane region" description="Helical" evidence="6">
    <location>
        <begin position="530"/>
        <end position="550"/>
    </location>
</feature>
<feature type="transmembrane region" description="Helical" evidence="6">
    <location>
        <begin position="76"/>
        <end position="94"/>
    </location>
</feature>
<evidence type="ECO:0000256" key="5">
    <source>
        <dbReference type="SAM" id="MobiDB-lite"/>
    </source>
</evidence>
<evidence type="ECO:0000256" key="1">
    <source>
        <dbReference type="ARBA" id="ARBA00004141"/>
    </source>
</evidence>
<evidence type="ECO:0000256" key="6">
    <source>
        <dbReference type="SAM" id="Phobius"/>
    </source>
</evidence>
<dbReference type="PANTHER" id="PTHR21576:SF46">
    <property type="entry name" value="NODULIN-LIKE DOMAIN-CONTAINING PROTEIN"/>
    <property type="match status" value="1"/>
</dbReference>
<dbReference type="VEuPathDB" id="TriTrypDB:Tbg972.3.4480"/>
<proteinExistence type="predicted"/>
<name>C9ZL97_TRYB9</name>
<dbReference type="Gene3D" id="1.20.1250.20">
    <property type="entry name" value="MFS general substrate transporter like domains"/>
    <property type="match status" value="1"/>
</dbReference>
<feature type="transmembrane region" description="Helical" evidence="6">
    <location>
        <begin position="242"/>
        <end position="263"/>
    </location>
</feature>
<evidence type="ECO:0000259" key="7">
    <source>
        <dbReference type="Pfam" id="PF06813"/>
    </source>
</evidence>
<dbReference type="Proteomes" id="UP000002316">
    <property type="component" value="Chromosome 3"/>
</dbReference>
<reference evidence="9" key="1">
    <citation type="journal article" date="2010" name="PLoS Negl. Trop. Dis.">
        <title>The genome sequence of Trypanosoma brucei gambiense, causative agent of chronic human african trypanosomiasis.</title>
        <authorList>
            <person name="Jackson A.P."/>
            <person name="Sanders M."/>
            <person name="Berry A."/>
            <person name="McQuillan J."/>
            <person name="Aslett M.A."/>
            <person name="Quail M.A."/>
            <person name="Chukualim B."/>
            <person name="Capewell P."/>
            <person name="MacLeod A."/>
            <person name="Melville S.E."/>
            <person name="Gibson W."/>
            <person name="Barry J.D."/>
            <person name="Berriman M."/>
            <person name="Hertz-Fowler C."/>
        </authorList>
    </citation>
    <scope>NUCLEOTIDE SEQUENCE [LARGE SCALE GENOMIC DNA]</scope>
    <source>
        <strain evidence="9">MHOM/CI/86/DAL972</strain>
    </source>
</reference>
<dbReference type="EMBL" id="FN554966">
    <property type="protein sequence ID" value="CBH10106.1"/>
    <property type="molecule type" value="Genomic_DNA"/>
</dbReference>
<feature type="transmembrane region" description="Helical" evidence="6">
    <location>
        <begin position="347"/>
        <end position="365"/>
    </location>
</feature>
<evidence type="ECO:0000256" key="3">
    <source>
        <dbReference type="ARBA" id="ARBA00022989"/>
    </source>
</evidence>
<feature type="domain" description="Nodulin-like" evidence="7">
    <location>
        <begin position="25"/>
        <end position="203"/>
    </location>
</feature>
<dbReference type="GeneID" id="23859246"/>
<feature type="transmembrane region" description="Helical" evidence="6">
    <location>
        <begin position="140"/>
        <end position="160"/>
    </location>
</feature>
<gene>
    <name evidence="8" type="ORF">TbgDal_III4480</name>
</gene>
<dbReference type="InterPro" id="IPR010658">
    <property type="entry name" value="Nodulin-like"/>
</dbReference>
<keyword evidence="3 6" id="KW-1133">Transmembrane helix</keyword>
<feature type="transmembrane region" description="Helical" evidence="6">
    <location>
        <begin position="100"/>
        <end position="119"/>
    </location>
</feature>
<evidence type="ECO:0000256" key="4">
    <source>
        <dbReference type="ARBA" id="ARBA00023136"/>
    </source>
</evidence>
<dbReference type="SUPFAM" id="SSF103473">
    <property type="entry name" value="MFS general substrate transporter"/>
    <property type="match status" value="1"/>
</dbReference>
<dbReference type="Pfam" id="PF06813">
    <property type="entry name" value="Nodulin-like"/>
    <property type="match status" value="1"/>
</dbReference>
<sequence length="595" mass="65503">MVYLVDDLARMRMLMSGMYAELGVSKAYCFSIFTPFLKKKLNLTQTEVTTISTVGNCIMYFSFPSGALFDYAGPMVVLPIAGFLGFLGFLLFGLTFDRKIVSPGVGLLSFFNALVYCAFPILDVSSVMPLMLQFPLDRGYIVLVSKTIGGLGTGVLMAYFNGWFKDTTSDDVEKNNYSGFAYFVAIQLVVVSLIAFALIRLPMYFPCAWRKQRLSEEEWTKRQQTLQLYMNQPAPPRRMKTAVGLVLSLLLFLTTQSLIGGYVKLPPAAYLAFSIIAVLMMASFCVVALPFQWLGRYTPVRPTDMDTIGEALEDVVTESAVATTKNEVKPLPQYSGSFWQHLLTVDLWCMWLTCFGVWGTAVVMQMNAAQIYESKSYGEKKSSTLTLYITMISVGSAVGRMSMGYLDMVLTRRQREGLKTFPTTIALPFCPLMLCIAFLLFALLPANALVLPFFLGSLGNGAGWGSVVLAFRIMYSQDLGKHYNFGFSSGIVSTIALNLFMFGGMYDAEAEKLGTKPECKQPSCVKNQMLILMGVNIVAVIAAAIVHFRFSRFINAEQNRCNEPADEMSGVAAPVTEDAGQPNEGGSHSGGAAQQ</sequence>
<feature type="transmembrane region" description="Helical" evidence="6">
    <location>
        <begin position="450"/>
        <end position="471"/>
    </location>
</feature>
<keyword evidence="2 6" id="KW-0812">Transmembrane</keyword>
<organism evidence="8 9">
    <name type="scientific">Trypanosoma brucei gambiense (strain MHOM/CI/86/DAL972)</name>
    <dbReference type="NCBI Taxonomy" id="679716"/>
    <lineage>
        <taxon>Eukaryota</taxon>
        <taxon>Discoba</taxon>
        <taxon>Euglenozoa</taxon>
        <taxon>Kinetoplastea</taxon>
        <taxon>Metakinetoplastina</taxon>
        <taxon>Trypanosomatida</taxon>
        <taxon>Trypanosomatidae</taxon>
        <taxon>Trypanosoma</taxon>
    </lineage>
</organism>
<keyword evidence="4 6" id="KW-0472">Membrane</keyword>
<dbReference type="RefSeq" id="XP_011772396.1">
    <property type="nucleotide sequence ID" value="XM_011774094.1"/>
</dbReference>
<evidence type="ECO:0000313" key="8">
    <source>
        <dbReference type="EMBL" id="CBH10106.1"/>
    </source>
</evidence>
<feature type="region of interest" description="Disordered" evidence="5">
    <location>
        <begin position="565"/>
        <end position="595"/>
    </location>
</feature>
<comment type="subcellular location">
    <subcellularLocation>
        <location evidence="1">Membrane</location>
        <topology evidence="1">Multi-pass membrane protein</topology>
    </subcellularLocation>
</comment>
<dbReference type="AlphaFoldDB" id="C9ZL97"/>
<evidence type="ECO:0000256" key="2">
    <source>
        <dbReference type="ARBA" id="ARBA00022692"/>
    </source>
</evidence>
<dbReference type="InterPro" id="IPR036259">
    <property type="entry name" value="MFS_trans_sf"/>
</dbReference>
<accession>C9ZL97</accession>
<protein>
    <recommendedName>
        <fullName evidence="7">Nodulin-like domain-containing protein</fullName>
    </recommendedName>
</protein>
<feature type="transmembrane region" description="Helical" evidence="6">
    <location>
        <begin position="269"/>
        <end position="291"/>
    </location>
</feature>
<feature type="transmembrane region" description="Helical" evidence="6">
    <location>
        <begin position="424"/>
        <end position="444"/>
    </location>
</feature>
<feature type="transmembrane region" description="Helical" evidence="6">
    <location>
        <begin position="18"/>
        <end position="37"/>
    </location>
</feature>